<protein>
    <submittedName>
        <fullName evidence="1">SDR family oxidoreductase</fullName>
    </submittedName>
</protein>
<proteinExistence type="predicted"/>
<dbReference type="RefSeq" id="WP_345511262.1">
    <property type="nucleotide sequence ID" value="NZ_BAAAXD010000011.1"/>
</dbReference>
<gene>
    <name evidence="1" type="ORF">ACFFTL_28005</name>
</gene>
<reference evidence="1 2" key="1">
    <citation type="submission" date="2024-09" db="EMBL/GenBank/DDBJ databases">
        <authorList>
            <person name="Sun Q."/>
            <person name="Mori K."/>
        </authorList>
    </citation>
    <scope>NUCLEOTIDE SEQUENCE [LARGE SCALE GENOMIC DNA]</scope>
    <source>
        <strain evidence="1 2">JCM 3331</strain>
    </source>
</reference>
<dbReference type="InterPro" id="IPR002347">
    <property type="entry name" value="SDR_fam"/>
</dbReference>
<keyword evidence="2" id="KW-1185">Reference proteome</keyword>
<organism evidence="1 2">
    <name type="scientific">Streptomyces yanii</name>
    <dbReference type="NCBI Taxonomy" id="78510"/>
    <lineage>
        <taxon>Bacteria</taxon>
        <taxon>Bacillati</taxon>
        <taxon>Actinomycetota</taxon>
        <taxon>Actinomycetes</taxon>
        <taxon>Kitasatosporales</taxon>
        <taxon>Streptomycetaceae</taxon>
        <taxon>Streptomyces</taxon>
    </lineage>
</organism>
<dbReference type="InterPro" id="IPR036291">
    <property type="entry name" value="NAD(P)-bd_dom_sf"/>
</dbReference>
<dbReference type="EMBL" id="JBHMCG010000118">
    <property type="protein sequence ID" value="MFB9576028.1"/>
    <property type="molecule type" value="Genomic_DNA"/>
</dbReference>
<comment type="caution">
    <text evidence="1">The sequence shown here is derived from an EMBL/GenBank/DDBJ whole genome shotgun (WGS) entry which is preliminary data.</text>
</comment>
<evidence type="ECO:0000313" key="1">
    <source>
        <dbReference type="EMBL" id="MFB9576028.1"/>
    </source>
</evidence>
<accession>A0ABV5RDS9</accession>
<dbReference type="SUPFAM" id="SSF51735">
    <property type="entry name" value="NAD(P)-binding Rossmann-fold domains"/>
    <property type="match status" value="1"/>
</dbReference>
<dbReference type="Gene3D" id="3.40.50.720">
    <property type="entry name" value="NAD(P)-binding Rossmann-like Domain"/>
    <property type="match status" value="1"/>
</dbReference>
<evidence type="ECO:0000313" key="2">
    <source>
        <dbReference type="Proteomes" id="UP001589710"/>
    </source>
</evidence>
<dbReference type="Pfam" id="PF13561">
    <property type="entry name" value="adh_short_C2"/>
    <property type="match status" value="1"/>
</dbReference>
<name>A0ABV5RDS9_9ACTN</name>
<dbReference type="Proteomes" id="UP001589710">
    <property type="component" value="Unassembled WGS sequence"/>
</dbReference>
<sequence length="41" mass="4297">MTGRFTRPDEVADLVVLLASERTGSVTGSDFVIDGGLITTV</sequence>